<reference evidence="1 2" key="1">
    <citation type="journal article" date="2021" name="Plant Biotechnol. J.">
        <title>Multi-omics assisted identification of the key and species-specific regulatory components of drought-tolerant mechanisms in Gossypium stocksii.</title>
        <authorList>
            <person name="Yu D."/>
            <person name="Ke L."/>
            <person name="Zhang D."/>
            <person name="Wu Y."/>
            <person name="Sun Y."/>
            <person name="Mei J."/>
            <person name="Sun J."/>
            <person name="Sun Y."/>
        </authorList>
    </citation>
    <scope>NUCLEOTIDE SEQUENCE [LARGE SCALE GENOMIC DNA]</scope>
    <source>
        <strain evidence="2">cv. E1</strain>
        <tissue evidence="1">Leaf</tissue>
    </source>
</reference>
<sequence length="81" mass="9329">MLFKPNSLTLKRRREVQTNGSPDDPIQNTFASYCMTIVVALLSRSEKLCLREAFTSAWASGLLPEYIRTYVLREIFISAWL</sequence>
<keyword evidence="2" id="KW-1185">Reference proteome</keyword>
<dbReference type="Proteomes" id="UP000828251">
    <property type="component" value="Unassembled WGS sequence"/>
</dbReference>
<dbReference type="EMBL" id="JAIQCV010000006">
    <property type="protein sequence ID" value="KAH1091590.1"/>
    <property type="molecule type" value="Genomic_DNA"/>
</dbReference>
<accession>A0A9D3VR94</accession>
<gene>
    <name evidence="1" type="ORF">J1N35_018847</name>
</gene>
<organism evidence="1 2">
    <name type="scientific">Gossypium stocksii</name>
    <dbReference type="NCBI Taxonomy" id="47602"/>
    <lineage>
        <taxon>Eukaryota</taxon>
        <taxon>Viridiplantae</taxon>
        <taxon>Streptophyta</taxon>
        <taxon>Embryophyta</taxon>
        <taxon>Tracheophyta</taxon>
        <taxon>Spermatophyta</taxon>
        <taxon>Magnoliopsida</taxon>
        <taxon>eudicotyledons</taxon>
        <taxon>Gunneridae</taxon>
        <taxon>Pentapetalae</taxon>
        <taxon>rosids</taxon>
        <taxon>malvids</taxon>
        <taxon>Malvales</taxon>
        <taxon>Malvaceae</taxon>
        <taxon>Malvoideae</taxon>
        <taxon>Gossypium</taxon>
    </lineage>
</organism>
<name>A0A9D3VR94_9ROSI</name>
<dbReference type="AlphaFoldDB" id="A0A9D3VR94"/>
<evidence type="ECO:0000313" key="1">
    <source>
        <dbReference type="EMBL" id="KAH1091590.1"/>
    </source>
</evidence>
<evidence type="ECO:0000313" key="2">
    <source>
        <dbReference type="Proteomes" id="UP000828251"/>
    </source>
</evidence>
<comment type="caution">
    <text evidence="1">The sequence shown here is derived from an EMBL/GenBank/DDBJ whole genome shotgun (WGS) entry which is preliminary data.</text>
</comment>
<proteinExistence type="predicted"/>
<protein>
    <submittedName>
        <fullName evidence="1">Uncharacterized protein</fullName>
    </submittedName>
</protein>